<dbReference type="PANTHER" id="PTHR45681">
    <property type="entry name" value="POLYKETIDE SYNTHASE 44-RELATED"/>
    <property type="match status" value="1"/>
</dbReference>
<dbReference type="Gene3D" id="3.40.50.150">
    <property type="entry name" value="Vaccinia Virus protein VP39"/>
    <property type="match status" value="1"/>
</dbReference>
<dbReference type="InterPro" id="IPR057326">
    <property type="entry name" value="KR_dom"/>
</dbReference>
<keyword evidence="6" id="KW-0511">Multifunctional enzyme</keyword>
<dbReference type="InterPro" id="IPR009081">
    <property type="entry name" value="PP-bd_ACP"/>
</dbReference>
<evidence type="ECO:0000313" key="11">
    <source>
        <dbReference type="Proteomes" id="UP001251528"/>
    </source>
</evidence>
<proteinExistence type="predicted"/>
<evidence type="ECO:0000256" key="8">
    <source>
        <dbReference type="SAM" id="MobiDB-lite"/>
    </source>
</evidence>
<dbReference type="SMART" id="SM00823">
    <property type="entry name" value="PKS_PP"/>
    <property type="match status" value="1"/>
</dbReference>
<gene>
    <name evidence="10" type="ORF">QQS21_003918</name>
</gene>
<dbReference type="GO" id="GO:0016491">
    <property type="term" value="F:oxidoreductase activity"/>
    <property type="evidence" value="ECO:0007669"/>
    <property type="project" value="UniProtKB-KW"/>
</dbReference>
<name>A0AAJ0G1Y5_9HYPO</name>
<dbReference type="InterPro" id="IPR036736">
    <property type="entry name" value="ACP-like_sf"/>
</dbReference>
<dbReference type="PROSITE" id="PS50075">
    <property type="entry name" value="CARRIER"/>
    <property type="match status" value="1"/>
</dbReference>
<dbReference type="Pfam" id="PF08242">
    <property type="entry name" value="Methyltransf_12"/>
    <property type="match status" value="1"/>
</dbReference>
<dbReference type="GO" id="GO:0031177">
    <property type="term" value="F:phosphopantetheine binding"/>
    <property type="evidence" value="ECO:0007669"/>
    <property type="project" value="InterPro"/>
</dbReference>
<evidence type="ECO:0000313" key="10">
    <source>
        <dbReference type="EMBL" id="KAK2603883.1"/>
    </source>
</evidence>
<evidence type="ECO:0000259" key="9">
    <source>
        <dbReference type="PROSITE" id="PS50075"/>
    </source>
</evidence>
<dbReference type="Proteomes" id="UP001251528">
    <property type="component" value="Unassembled WGS sequence"/>
</dbReference>
<dbReference type="SMART" id="SM00829">
    <property type="entry name" value="PKS_ER"/>
    <property type="match status" value="1"/>
</dbReference>
<dbReference type="InterPro" id="IPR020843">
    <property type="entry name" value="ER"/>
</dbReference>
<feature type="region of interest" description="Disordered" evidence="8">
    <location>
        <begin position="1283"/>
        <end position="1314"/>
    </location>
</feature>
<keyword evidence="5" id="KW-0560">Oxidoreductase</keyword>
<keyword evidence="1" id="KW-0596">Phosphopantetheine</keyword>
<dbReference type="SMART" id="SM00822">
    <property type="entry name" value="PKS_KR"/>
    <property type="match status" value="1"/>
</dbReference>
<dbReference type="CDD" id="cd05195">
    <property type="entry name" value="enoyl_red"/>
    <property type="match status" value="1"/>
</dbReference>
<dbReference type="Gene3D" id="3.40.50.720">
    <property type="entry name" value="NAD(P)-binding Rossmann-like Domain"/>
    <property type="match status" value="1"/>
</dbReference>
<dbReference type="SUPFAM" id="SSF50129">
    <property type="entry name" value="GroES-like"/>
    <property type="match status" value="1"/>
</dbReference>
<dbReference type="InterPro" id="IPR013968">
    <property type="entry name" value="PKS_KR"/>
</dbReference>
<sequence length="1396" mass="154655">MKSKLRELDLTRTSYGSPYSADPPTLDGLLQGFLPLLGVEIVGLALMPTYVGRLRVSNKIPTGDDNLRLFIVSRPMSNHAKTDTVMISVAAFAQLNNNSLLPIAEWDSVTFRSISSPKASDYAVSQLPVSFSNVLLPVFDLVADADWHKFIAPAPATDDEIHIRKIRDRVALQFMNRTLEETSDMDYSTLPSHFFKFISWAKTCVDREMQGLMQYPLPDLAEVAKSDAACQLTCAIGDHLTRILRREVEPLEIMLQDGLLTRYYEHDTPSARASLNLAKCVRVLSDVNRELRILEVGGGTASATLPVMEALWGDATGLAPFRDYTFTDISSGFFENSRAKLKLWNQRIIYKKLDITQCPADQGFTTGDYDLIIASNVLHATPDMSTTITNVRSLLKPNGKLLLLEATWHPPMTFPFALLPDWWTAIDQYRDHAEGPLLSDDRWHQLLLSQGFSGVDVCIKDYEEPSNHLMSVLCSTKVGRPETIDALCNITICGPYLDQDEQDFAQLVASYVSEATDCPCRIQPFLDLDPEDDKLCIFIDSPSTSLLSSLSQETFGILQQVLLNTKGLLWVILENSNPDSFSVGGIFQSIRLETEPKNLMLFKNAPRSVDGASAIAKLARRLRDPELEVILEHDYVWDQGMLKVPRLRQSVITKEIFGAETGAYVHKKQRIWQDRASFEMTMDRVGAPESHYFRRNEQLNLPLSDDEVLVQADTVGLNSRDLELVLGTIPWTSSPGFEGTGVVLNLGAGVRDLELGDRVYYTLHGGCIATHIRMPAWRVNKVPTGIANTDAASISIAYQVAYLALHNTAYVRPSETVLIHAASGAVGQACIILAQLAGAQIFVTASTEEKRLFLHDTFRIPKTHIFSSRNNSFRDGILNETDGKGVDVVINSLSGSLLQDTWHLMADLGRFVDLNAKDAQANSNLSMRPFGRNVSFSCVDLHAYTEKRSDEAQQIVAKLHRMLEQGRIKPVRPVATMPVSQLSHALRKIQTGEHIGKIVISMDQDEKVLAECHTKLELKQGTLLRPDATYIITGGTGGIGLSLVPWMVEQGAKNIVLLGRSGDSRPEVQRLIRHYIGTDAQIRAIPCNVGSQEQLKRAFGLIQDLPPVKGVIHGALFLRDALFINATYDDWQNIRRPRVQAAWYLDEMLPNLDFFILLSSLLGTCGNVGQAIYAGTSSFYDAFVDYRHSKARPATSIALPIVLDVGFVADRDLTDKLKESLGACLSPAHLRLLLQGAMMGASSGLSFSGKSIAFQPQAGVSTDTSAWQCFNARDIHRLLRTLRNSDSDTNSGSKNHSNSQGTRRSRELGDPHSQDYSDNLLSGLIEKVSSITMMDLDEVEADVPLTKYSLDSLVSVELRNWISRQTGVDLPLAKLVRLANLRTVATIIAEDVKKLA</sequence>
<keyword evidence="7" id="KW-0012">Acyltransferase</keyword>
<dbReference type="SUPFAM" id="SSF53335">
    <property type="entry name" value="S-adenosyl-L-methionine-dependent methyltransferases"/>
    <property type="match status" value="1"/>
</dbReference>
<evidence type="ECO:0000256" key="5">
    <source>
        <dbReference type="ARBA" id="ARBA00023002"/>
    </source>
</evidence>
<keyword evidence="3" id="KW-0808">Transferase</keyword>
<dbReference type="InterPro" id="IPR036291">
    <property type="entry name" value="NAD(P)-bd_dom_sf"/>
</dbReference>
<evidence type="ECO:0000256" key="7">
    <source>
        <dbReference type="ARBA" id="ARBA00023315"/>
    </source>
</evidence>
<feature type="compositionally biased region" description="Polar residues" evidence="8">
    <location>
        <begin position="1283"/>
        <end position="1302"/>
    </location>
</feature>
<keyword evidence="4" id="KW-0521">NADP</keyword>
<dbReference type="InterPro" id="IPR011032">
    <property type="entry name" value="GroES-like_sf"/>
</dbReference>
<dbReference type="InterPro" id="IPR013154">
    <property type="entry name" value="ADH-like_N"/>
</dbReference>
<keyword evidence="2" id="KW-0597">Phosphoprotein</keyword>
<dbReference type="Pfam" id="PF08659">
    <property type="entry name" value="KR"/>
    <property type="match status" value="1"/>
</dbReference>
<dbReference type="PANTHER" id="PTHR45681:SF6">
    <property type="entry name" value="POLYKETIDE SYNTHASE 37"/>
    <property type="match status" value="1"/>
</dbReference>
<dbReference type="CDD" id="cd02440">
    <property type="entry name" value="AdoMet_MTases"/>
    <property type="match status" value="1"/>
</dbReference>
<evidence type="ECO:0000256" key="2">
    <source>
        <dbReference type="ARBA" id="ARBA00022553"/>
    </source>
</evidence>
<protein>
    <recommendedName>
        <fullName evidence="9">Carrier domain-containing protein</fullName>
    </recommendedName>
</protein>
<evidence type="ECO:0000256" key="3">
    <source>
        <dbReference type="ARBA" id="ARBA00022679"/>
    </source>
</evidence>
<dbReference type="Pfam" id="PF08240">
    <property type="entry name" value="ADH_N"/>
    <property type="match status" value="1"/>
</dbReference>
<feature type="compositionally biased region" description="Basic and acidic residues" evidence="8">
    <location>
        <begin position="1304"/>
        <end position="1314"/>
    </location>
</feature>
<evidence type="ECO:0000256" key="1">
    <source>
        <dbReference type="ARBA" id="ARBA00022450"/>
    </source>
</evidence>
<dbReference type="Pfam" id="PF23297">
    <property type="entry name" value="ACP_SdgA_C"/>
    <property type="match status" value="1"/>
</dbReference>
<dbReference type="SUPFAM" id="SSF47336">
    <property type="entry name" value="ACP-like"/>
    <property type="match status" value="1"/>
</dbReference>
<dbReference type="SUPFAM" id="SSF51735">
    <property type="entry name" value="NAD(P)-binding Rossmann-fold domains"/>
    <property type="match status" value="2"/>
</dbReference>
<dbReference type="Pfam" id="PF13602">
    <property type="entry name" value="ADH_zinc_N_2"/>
    <property type="match status" value="1"/>
</dbReference>
<comment type="caution">
    <text evidence="10">The sequence shown here is derived from an EMBL/GenBank/DDBJ whole genome shotgun (WGS) entry which is preliminary data.</text>
</comment>
<keyword evidence="11" id="KW-1185">Reference proteome</keyword>
<dbReference type="InterPro" id="IPR020806">
    <property type="entry name" value="PKS_PP-bd"/>
</dbReference>
<feature type="domain" description="Carrier" evidence="9">
    <location>
        <begin position="1315"/>
        <end position="1392"/>
    </location>
</feature>
<organism evidence="10 11">
    <name type="scientific">Conoideocrella luteorostrata</name>
    <dbReference type="NCBI Taxonomy" id="1105319"/>
    <lineage>
        <taxon>Eukaryota</taxon>
        <taxon>Fungi</taxon>
        <taxon>Dikarya</taxon>
        <taxon>Ascomycota</taxon>
        <taxon>Pezizomycotina</taxon>
        <taxon>Sordariomycetes</taxon>
        <taxon>Hypocreomycetidae</taxon>
        <taxon>Hypocreales</taxon>
        <taxon>Clavicipitaceae</taxon>
        <taxon>Conoideocrella</taxon>
    </lineage>
</organism>
<reference evidence="10" key="1">
    <citation type="submission" date="2023-06" db="EMBL/GenBank/DDBJ databases">
        <title>Conoideocrella luteorostrata (Hypocreales: Clavicipitaceae), a potential biocontrol fungus for elongate hemlock scale in United States Christmas tree production areas.</title>
        <authorList>
            <person name="Barrett H."/>
            <person name="Lovett B."/>
            <person name="Macias A.M."/>
            <person name="Stajich J.E."/>
            <person name="Kasson M.T."/>
        </authorList>
    </citation>
    <scope>NUCLEOTIDE SEQUENCE</scope>
    <source>
        <strain evidence="10">ARSEF 14590</strain>
    </source>
</reference>
<dbReference type="InterPro" id="IPR013217">
    <property type="entry name" value="Methyltransf_12"/>
</dbReference>
<dbReference type="EMBL" id="JASWJB010000054">
    <property type="protein sequence ID" value="KAK2603883.1"/>
    <property type="molecule type" value="Genomic_DNA"/>
</dbReference>
<accession>A0AAJ0G1Y5</accession>
<evidence type="ECO:0000256" key="4">
    <source>
        <dbReference type="ARBA" id="ARBA00022857"/>
    </source>
</evidence>
<dbReference type="GO" id="GO:0016746">
    <property type="term" value="F:acyltransferase activity"/>
    <property type="evidence" value="ECO:0007669"/>
    <property type="project" value="UniProtKB-KW"/>
</dbReference>
<dbReference type="InterPro" id="IPR050444">
    <property type="entry name" value="Polyketide_Synthase"/>
</dbReference>
<dbReference type="Gene3D" id="1.10.1200.10">
    <property type="entry name" value="ACP-like"/>
    <property type="match status" value="1"/>
</dbReference>
<dbReference type="InterPro" id="IPR029063">
    <property type="entry name" value="SAM-dependent_MTases_sf"/>
</dbReference>
<dbReference type="Gene3D" id="3.90.180.10">
    <property type="entry name" value="Medium-chain alcohol dehydrogenases, catalytic domain"/>
    <property type="match status" value="1"/>
</dbReference>
<evidence type="ECO:0000256" key="6">
    <source>
        <dbReference type="ARBA" id="ARBA00023268"/>
    </source>
</evidence>